<keyword evidence="3" id="KW-1185">Reference proteome</keyword>
<evidence type="ECO:0000313" key="2">
    <source>
        <dbReference type="EMBL" id="KAH7171396.1"/>
    </source>
</evidence>
<dbReference type="OrthoDB" id="4844401at2759"/>
<evidence type="ECO:0000313" key="3">
    <source>
        <dbReference type="Proteomes" id="UP000738349"/>
    </source>
</evidence>
<feature type="transmembrane region" description="Helical" evidence="1">
    <location>
        <begin position="114"/>
        <end position="137"/>
    </location>
</feature>
<evidence type="ECO:0000256" key="1">
    <source>
        <dbReference type="SAM" id="Phobius"/>
    </source>
</evidence>
<sequence>MDRATLLTTSKVELGVSVSPHSDVIRLLGPALEIALRFQRLLSSVTLFLCVRAWFLASLTLVNILYASRIAAVQAFVATKFGAFHCYTMSTRAANGVWNCQTVQKLRKKLFYEFAVFILGGGNCIFVVVFWPGWWVIGGASWGIWMLTS</sequence>
<dbReference type="AlphaFoldDB" id="A0A9P9JMC7"/>
<accession>A0A9P9JMC7</accession>
<dbReference type="EMBL" id="JAGMUV010000002">
    <property type="protein sequence ID" value="KAH7171396.1"/>
    <property type="molecule type" value="Genomic_DNA"/>
</dbReference>
<name>A0A9P9JMC7_9HYPO</name>
<dbReference type="Proteomes" id="UP000738349">
    <property type="component" value="Unassembled WGS sequence"/>
</dbReference>
<reference evidence="2" key="1">
    <citation type="journal article" date="2021" name="Nat. Commun.">
        <title>Genetic determinants of endophytism in the Arabidopsis root mycobiome.</title>
        <authorList>
            <person name="Mesny F."/>
            <person name="Miyauchi S."/>
            <person name="Thiergart T."/>
            <person name="Pickel B."/>
            <person name="Atanasova L."/>
            <person name="Karlsson M."/>
            <person name="Huettel B."/>
            <person name="Barry K.W."/>
            <person name="Haridas S."/>
            <person name="Chen C."/>
            <person name="Bauer D."/>
            <person name="Andreopoulos W."/>
            <person name="Pangilinan J."/>
            <person name="LaButti K."/>
            <person name="Riley R."/>
            <person name="Lipzen A."/>
            <person name="Clum A."/>
            <person name="Drula E."/>
            <person name="Henrissat B."/>
            <person name="Kohler A."/>
            <person name="Grigoriev I.V."/>
            <person name="Martin F.M."/>
            <person name="Hacquard S."/>
        </authorList>
    </citation>
    <scope>NUCLEOTIDE SEQUENCE</scope>
    <source>
        <strain evidence="2">MPI-CAGE-AT-0147</strain>
    </source>
</reference>
<feature type="transmembrane region" description="Helical" evidence="1">
    <location>
        <begin position="45"/>
        <end position="66"/>
    </location>
</feature>
<keyword evidence="1" id="KW-0812">Transmembrane</keyword>
<protein>
    <submittedName>
        <fullName evidence="2">Uncharacterized protein</fullName>
    </submittedName>
</protein>
<organism evidence="2 3">
    <name type="scientific">Dactylonectria macrodidyma</name>
    <dbReference type="NCBI Taxonomy" id="307937"/>
    <lineage>
        <taxon>Eukaryota</taxon>
        <taxon>Fungi</taxon>
        <taxon>Dikarya</taxon>
        <taxon>Ascomycota</taxon>
        <taxon>Pezizomycotina</taxon>
        <taxon>Sordariomycetes</taxon>
        <taxon>Hypocreomycetidae</taxon>
        <taxon>Hypocreales</taxon>
        <taxon>Nectriaceae</taxon>
        <taxon>Dactylonectria</taxon>
    </lineage>
</organism>
<comment type="caution">
    <text evidence="2">The sequence shown here is derived from an EMBL/GenBank/DDBJ whole genome shotgun (WGS) entry which is preliminary data.</text>
</comment>
<keyword evidence="1" id="KW-0472">Membrane</keyword>
<keyword evidence="1" id="KW-1133">Transmembrane helix</keyword>
<gene>
    <name evidence="2" type="ORF">EDB81DRAFT_638026</name>
</gene>
<proteinExistence type="predicted"/>